<sequence length="202" mass="21744">MNLRLLVAGFAATASILVSLPASADEPVSVALAASSDPADAGKARVTVTIRNHGDVPVTLAKYMMPFDWDGHLPNNQFEVTSSTDGQTQTYQSTYDYVNPVDPGMLVQLGAHQSISGTLDLRVSYQFDTQVNNRFTVRYRLPLGIVPDEQAPDPKSPTYETDPNRPRFIYSNTLQILVDPTAPLSGPANKTSSYAVATAGSP</sequence>
<protein>
    <recommendedName>
        <fullName evidence="5">Molecular chaperone</fullName>
    </recommendedName>
</protein>
<dbReference type="Proteomes" id="UP000316093">
    <property type="component" value="Chromosome"/>
</dbReference>
<feature type="chain" id="PRO_5021209880" description="Molecular chaperone" evidence="2">
    <location>
        <begin position="25"/>
        <end position="202"/>
    </location>
</feature>
<feature type="region of interest" description="Disordered" evidence="1">
    <location>
        <begin position="180"/>
        <end position="202"/>
    </location>
</feature>
<dbReference type="Gene3D" id="2.60.40.2970">
    <property type="match status" value="1"/>
</dbReference>
<proteinExistence type="predicted"/>
<evidence type="ECO:0000313" key="3">
    <source>
        <dbReference type="EMBL" id="QDE39433.1"/>
    </source>
</evidence>
<keyword evidence="2" id="KW-0732">Signal</keyword>
<reference evidence="3 4" key="1">
    <citation type="submission" date="2019-06" db="EMBL/GenBank/DDBJ databases">
        <title>A complete genome sequence for Luteibacter pinisoli MAH-14.</title>
        <authorList>
            <person name="Baltrus D.A."/>
        </authorList>
    </citation>
    <scope>NUCLEOTIDE SEQUENCE [LARGE SCALE GENOMIC DNA]</scope>
    <source>
        <strain evidence="3 4">MAH-14</strain>
    </source>
</reference>
<dbReference type="EMBL" id="CP041046">
    <property type="protein sequence ID" value="QDE39433.1"/>
    <property type="molecule type" value="Genomic_DNA"/>
</dbReference>
<dbReference type="RefSeq" id="WP_139981995.1">
    <property type="nucleotide sequence ID" value="NZ_CP041046.1"/>
</dbReference>
<evidence type="ECO:0008006" key="5">
    <source>
        <dbReference type="Google" id="ProtNLM"/>
    </source>
</evidence>
<organism evidence="3 4">
    <name type="scientific">Luteibacter pinisoli</name>
    <dbReference type="NCBI Taxonomy" id="2589080"/>
    <lineage>
        <taxon>Bacteria</taxon>
        <taxon>Pseudomonadati</taxon>
        <taxon>Pseudomonadota</taxon>
        <taxon>Gammaproteobacteria</taxon>
        <taxon>Lysobacterales</taxon>
        <taxon>Rhodanobacteraceae</taxon>
        <taxon>Luteibacter</taxon>
    </lineage>
</organism>
<dbReference type="AlphaFoldDB" id="A0A4Y5Z4T4"/>
<evidence type="ECO:0000313" key="4">
    <source>
        <dbReference type="Proteomes" id="UP000316093"/>
    </source>
</evidence>
<gene>
    <name evidence="3" type="ORF">FIV34_09575</name>
</gene>
<accession>A0A4Y5Z4T4</accession>
<name>A0A4Y5Z4T4_9GAMM</name>
<dbReference type="OrthoDB" id="7649992at2"/>
<feature type="compositionally biased region" description="Polar residues" evidence="1">
    <location>
        <begin position="188"/>
        <end position="202"/>
    </location>
</feature>
<feature type="region of interest" description="Disordered" evidence="1">
    <location>
        <begin position="146"/>
        <end position="166"/>
    </location>
</feature>
<keyword evidence="4" id="KW-1185">Reference proteome</keyword>
<feature type="signal peptide" evidence="2">
    <location>
        <begin position="1"/>
        <end position="24"/>
    </location>
</feature>
<evidence type="ECO:0000256" key="1">
    <source>
        <dbReference type="SAM" id="MobiDB-lite"/>
    </source>
</evidence>
<evidence type="ECO:0000256" key="2">
    <source>
        <dbReference type="SAM" id="SignalP"/>
    </source>
</evidence>
<dbReference type="KEGG" id="lpy:FIV34_09575"/>